<protein>
    <recommendedName>
        <fullName evidence="3">F-box domain-containing protein</fullName>
    </recommendedName>
</protein>
<dbReference type="InterPro" id="IPR032675">
    <property type="entry name" value="LRR_dom_sf"/>
</dbReference>
<dbReference type="KEGG" id="cci:CC1G_07212"/>
<dbReference type="OMA" id="PRIAECC"/>
<dbReference type="EMBL" id="AACS02000006">
    <property type="protein sequence ID" value="EAU81282.1"/>
    <property type="molecule type" value="Genomic_DNA"/>
</dbReference>
<dbReference type="VEuPathDB" id="FungiDB:CC1G_07212"/>
<dbReference type="Gene3D" id="3.80.10.10">
    <property type="entry name" value="Ribonuclease Inhibitor"/>
    <property type="match status" value="1"/>
</dbReference>
<dbReference type="SUPFAM" id="SSF52047">
    <property type="entry name" value="RNI-like"/>
    <property type="match status" value="1"/>
</dbReference>
<accession>A8PCX5</accession>
<reference evidence="1 2" key="1">
    <citation type="journal article" date="2010" name="Proc. Natl. Acad. Sci. U.S.A.">
        <title>Insights into evolution of multicellular fungi from the assembled chromosomes of the mushroom Coprinopsis cinerea (Coprinus cinereus).</title>
        <authorList>
            <person name="Stajich J.E."/>
            <person name="Wilke S.K."/>
            <person name="Ahren D."/>
            <person name="Au C.H."/>
            <person name="Birren B.W."/>
            <person name="Borodovsky M."/>
            <person name="Burns C."/>
            <person name="Canback B."/>
            <person name="Casselton L.A."/>
            <person name="Cheng C.K."/>
            <person name="Deng J."/>
            <person name="Dietrich F.S."/>
            <person name="Fargo D.C."/>
            <person name="Farman M.L."/>
            <person name="Gathman A.C."/>
            <person name="Goldberg J."/>
            <person name="Guigo R."/>
            <person name="Hoegger P.J."/>
            <person name="Hooker J.B."/>
            <person name="Huggins A."/>
            <person name="James T.Y."/>
            <person name="Kamada T."/>
            <person name="Kilaru S."/>
            <person name="Kodira C."/>
            <person name="Kues U."/>
            <person name="Kupfer D."/>
            <person name="Kwan H.S."/>
            <person name="Lomsadze A."/>
            <person name="Li W."/>
            <person name="Lilly W.W."/>
            <person name="Ma L.J."/>
            <person name="Mackey A.J."/>
            <person name="Manning G."/>
            <person name="Martin F."/>
            <person name="Muraguchi H."/>
            <person name="Natvig D.O."/>
            <person name="Palmerini H."/>
            <person name="Ramesh M.A."/>
            <person name="Rehmeyer C.J."/>
            <person name="Roe B.A."/>
            <person name="Shenoy N."/>
            <person name="Stanke M."/>
            <person name="Ter-Hovhannisyan V."/>
            <person name="Tunlid A."/>
            <person name="Velagapudi R."/>
            <person name="Vision T.J."/>
            <person name="Zeng Q."/>
            <person name="Zolan M.E."/>
            <person name="Pukkila P.J."/>
        </authorList>
    </citation>
    <scope>NUCLEOTIDE SEQUENCE [LARGE SCALE GENOMIC DNA]</scope>
    <source>
        <strain evidence="2">Okayama-7 / 130 / ATCC MYA-4618 / FGSC 9003</strain>
    </source>
</reference>
<keyword evidence="2" id="KW-1185">Reference proteome</keyword>
<dbReference type="Proteomes" id="UP000001861">
    <property type="component" value="Unassembled WGS sequence"/>
</dbReference>
<name>A8PCX5_COPC7</name>
<gene>
    <name evidence="1" type="ORF">CC1G_07212</name>
</gene>
<organism evidence="1 2">
    <name type="scientific">Coprinopsis cinerea (strain Okayama-7 / 130 / ATCC MYA-4618 / FGSC 9003)</name>
    <name type="common">Inky cap fungus</name>
    <name type="synonym">Hormographiella aspergillata</name>
    <dbReference type="NCBI Taxonomy" id="240176"/>
    <lineage>
        <taxon>Eukaryota</taxon>
        <taxon>Fungi</taxon>
        <taxon>Dikarya</taxon>
        <taxon>Basidiomycota</taxon>
        <taxon>Agaricomycotina</taxon>
        <taxon>Agaricomycetes</taxon>
        <taxon>Agaricomycetidae</taxon>
        <taxon>Agaricales</taxon>
        <taxon>Agaricineae</taxon>
        <taxon>Psathyrellaceae</taxon>
        <taxon>Coprinopsis</taxon>
    </lineage>
</organism>
<evidence type="ECO:0000313" key="1">
    <source>
        <dbReference type="EMBL" id="EAU81282.1"/>
    </source>
</evidence>
<dbReference type="OrthoDB" id="3061004at2759"/>
<sequence>MHLGGSIKATKADPTAKEDVFANYDLLSVVISSLKDTTEGRAVLSKAALVCKSFREPALDALWEKLDSCVPLLKLLPNLKESESTYYFYGDIASSSFAEYARRVRDLTLRDVEEPVKVSGQLFARLAKQLQGQPLLPGLRHIRIDSLGGFTSDVLELLPSPSIQSVEFRGKSLARSRSNPYSRDPCESYPYLPIFPSFTTDLPSVTRLVLDQSERLHDDVLTTVLGLSSLRTLVLQLPGTPINSEFLISLHQQLPQLRNLSLDLSLIHPSNRCPQSLPIKDQWLPDLETFHFTLRHGSTCHFTTKGLVFCPSIRHLGPIQRITAVTLLVTRVSVSFEDFVRTLCSAPNLRRIKFTQGKEDSAIHLLTAGIIRFLDLPSLEEIIVDTDRMGVSRTGDGTMVQTLVDAAYKSWKRDGKATIRKLVLPNHEECCASPSDLEYISRHAVGLEHFSISVDTGGFQWTSVLSKPPTLDYIKTSTVRHLEIGDWRSNKEFTLMENSYMAQWLDRVFPNLESLTPYTDSRGKCANYVENWFFIEHLRKKEKASRCFFSY</sequence>
<proteinExistence type="predicted"/>
<dbReference type="RefSeq" id="XP_001840482.1">
    <property type="nucleotide sequence ID" value="XM_001840430.2"/>
</dbReference>
<dbReference type="GeneID" id="6017127"/>
<dbReference type="AlphaFoldDB" id="A8PCX5"/>
<comment type="caution">
    <text evidence="1">The sequence shown here is derived from an EMBL/GenBank/DDBJ whole genome shotgun (WGS) entry which is preliminary data.</text>
</comment>
<evidence type="ECO:0000313" key="2">
    <source>
        <dbReference type="Proteomes" id="UP000001861"/>
    </source>
</evidence>
<dbReference type="InParanoid" id="A8PCX5"/>
<evidence type="ECO:0008006" key="3">
    <source>
        <dbReference type="Google" id="ProtNLM"/>
    </source>
</evidence>